<dbReference type="Gene3D" id="1.20.1740.10">
    <property type="entry name" value="Amino acid/polyamine transporter I"/>
    <property type="match status" value="1"/>
</dbReference>
<dbReference type="PIRSF" id="PIRSF006060">
    <property type="entry name" value="AA_transporter"/>
    <property type="match status" value="1"/>
</dbReference>
<evidence type="ECO:0000256" key="7">
    <source>
        <dbReference type="SAM" id="Phobius"/>
    </source>
</evidence>
<proteinExistence type="predicted"/>
<keyword evidence="5 7" id="KW-1133">Transmembrane helix</keyword>
<comment type="caution">
    <text evidence="8">The sequence shown here is derived from an EMBL/GenBank/DDBJ whole genome shotgun (WGS) entry which is preliminary data.</text>
</comment>
<dbReference type="PANTHER" id="PTHR42770:SF15">
    <property type="entry name" value="GLUTAMATE_GAMMA-AMINOBUTYRATE ANTIPORTER-RELATED"/>
    <property type="match status" value="1"/>
</dbReference>
<dbReference type="Pfam" id="PF13520">
    <property type="entry name" value="AA_permease_2"/>
    <property type="match status" value="1"/>
</dbReference>
<comment type="subcellular location">
    <subcellularLocation>
        <location evidence="1">Cell membrane</location>
        <topology evidence="1">Multi-pass membrane protein</topology>
    </subcellularLocation>
</comment>
<keyword evidence="6 7" id="KW-0472">Membrane</keyword>
<accession>A0AA42DJB8</accession>
<dbReference type="GO" id="GO:0022857">
    <property type="term" value="F:transmembrane transporter activity"/>
    <property type="evidence" value="ECO:0007669"/>
    <property type="project" value="InterPro"/>
</dbReference>
<dbReference type="NCBIfam" id="NF011775">
    <property type="entry name" value="PRK15238.1"/>
    <property type="match status" value="1"/>
</dbReference>
<dbReference type="EMBL" id="JAQIFT010000006">
    <property type="protein sequence ID" value="MDA3730002.1"/>
    <property type="molecule type" value="Genomic_DNA"/>
</dbReference>
<feature type="transmembrane region" description="Helical" evidence="7">
    <location>
        <begin position="398"/>
        <end position="420"/>
    </location>
</feature>
<name>A0AA42DJB8_9FIRM</name>
<dbReference type="AlphaFoldDB" id="A0AA42DJB8"/>
<evidence type="ECO:0000313" key="9">
    <source>
        <dbReference type="Proteomes" id="UP001169242"/>
    </source>
</evidence>
<evidence type="ECO:0000256" key="3">
    <source>
        <dbReference type="ARBA" id="ARBA00022475"/>
    </source>
</evidence>
<reference evidence="8" key="1">
    <citation type="journal article" date="2023" name="Int. J. Syst. Evol. Microbiol.">
        <title>&lt;i&gt;Holtiella tumoricola&lt;/i&gt; gen. nov. sp. nov., isolated from a human clinical sample.</title>
        <authorList>
            <person name="Allen-Vercoe E."/>
            <person name="Daigneault M.C."/>
            <person name="Vancuren S.J."/>
            <person name="Cochrane K."/>
            <person name="O'Neal L.L."/>
            <person name="Sankaranarayanan K."/>
            <person name="Lawson P.A."/>
        </authorList>
    </citation>
    <scope>NUCLEOTIDE SEQUENCE</scope>
    <source>
        <strain evidence="8">CC70A</strain>
    </source>
</reference>
<gene>
    <name evidence="8" type="primary">yjeM</name>
    <name evidence="8" type="ORF">PBV87_00545</name>
</gene>
<feature type="transmembrane region" description="Helical" evidence="7">
    <location>
        <begin position="215"/>
        <end position="236"/>
    </location>
</feature>
<sequence length="498" mass="54395">MSQDAKKQLTLLSLVLMIFTSVYGFANMPRAFYLMGYGAIPWYLAGAIFFFLPYAFMMAEYGAAYKHEKGGIYSWMASAVNPKFAFVGTFMWYASYLVWQVNVSTTIWVPLSNAIFGRDMTQSMNFFGMSATKWLGILGAIWILFVTFISTRGLDKIKKITSVGGFAVMLLNVILLIGGLIVLALHGGRFAQPITDGLKTFTVSPNPAYQSPLSIISFLTYAIFAYGGIEAVGGLVDQTKNAEKTFPLGVTISAIVISVGYSLGIFIMGIFINWGNILSLPSVNTANVTYIVMENLGYTLANGFGLSEAASLTVGAWVARLVGLSMFLALTGAFFTLIYSPLKQLIEGTPKELWPGRIAETKDGMPAYAMKIQATVVAILILLISFGGDNASALFNKLVTMTNVAMTIPYMFLAIAFPFFKKKDNIVKPFTIYKGYGVALVASIIVTITVGFANIFSIIEPGLAKGYWIDTLFAGGGPVLFAIVALWLYYSYEMKQRN</sequence>
<feature type="transmembrane region" description="Helical" evidence="7">
    <location>
        <begin position="248"/>
        <end position="272"/>
    </location>
</feature>
<organism evidence="8 9">
    <name type="scientific">Holtiella tumoricola</name>
    <dbReference type="NCBI Taxonomy" id="3018743"/>
    <lineage>
        <taxon>Bacteria</taxon>
        <taxon>Bacillati</taxon>
        <taxon>Bacillota</taxon>
        <taxon>Clostridia</taxon>
        <taxon>Lachnospirales</taxon>
        <taxon>Cellulosilyticaceae</taxon>
        <taxon>Holtiella</taxon>
    </lineage>
</organism>
<dbReference type="Proteomes" id="UP001169242">
    <property type="component" value="Unassembled WGS sequence"/>
</dbReference>
<evidence type="ECO:0000256" key="2">
    <source>
        <dbReference type="ARBA" id="ARBA00022448"/>
    </source>
</evidence>
<feature type="transmembrane region" description="Helical" evidence="7">
    <location>
        <begin position="317"/>
        <end position="339"/>
    </location>
</feature>
<keyword evidence="2" id="KW-0813">Transport</keyword>
<keyword evidence="9" id="KW-1185">Reference proteome</keyword>
<dbReference type="InterPro" id="IPR050367">
    <property type="entry name" value="APC_superfamily"/>
</dbReference>
<evidence type="ECO:0000256" key="5">
    <source>
        <dbReference type="ARBA" id="ARBA00022989"/>
    </source>
</evidence>
<feature type="transmembrane region" description="Helical" evidence="7">
    <location>
        <begin position="471"/>
        <end position="490"/>
    </location>
</feature>
<feature type="transmembrane region" description="Helical" evidence="7">
    <location>
        <begin position="163"/>
        <end position="185"/>
    </location>
</feature>
<dbReference type="RefSeq" id="WP_271010756.1">
    <property type="nucleotide sequence ID" value="NZ_JAQIFT010000006.1"/>
</dbReference>
<evidence type="ECO:0000256" key="4">
    <source>
        <dbReference type="ARBA" id="ARBA00022692"/>
    </source>
</evidence>
<dbReference type="GO" id="GO:0005886">
    <property type="term" value="C:plasma membrane"/>
    <property type="evidence" value="ECO:0007669"/>
    <property type="project" value="UniProtKB-SubCell"/>
</dbReference>
<feature type="transmembrane region" description="Helical" evidence="7">
    <location>
        <begin position="40"/>
        <end position="63"/>
    </location>
</feature>
<dbReference type="InterPro" id="IPR002293">
    <property type="entry name" value="AA/rel_permease1"/>
</dbReference>
<keyword evidence="3" id="KW-1003">Cell membrane</keyword>
<protein>
    <submittedName>
        <fullName evidence="8">Glutamate/gamma-aminobutyrate family transporter YjeM</fullName>
    </submittedName>
</protein>
<evidence type="ECO:0000313" key="8">
    <source>
        <dbReference type="EMBL" id="MDA3730002.1"/>
    </source>
</evidence>
<evidence type="ECO:0000256" key="1">
    <source>
        <dbReference type="ARBA" id="ARBA00004651"/>
    </source>
</evidence>
<dbReference type="PANTHER" id="PTHR42770">
    <property type="entry name" value="AMINO ACID TRANSPORTER-RELATED"/>
    <property type="match status" value="1"/>
</dbReference>
<feature type="transmembrane region" description="Helical" evidence="7">
    <location>
        <begin position="131"/>
        <end position="151"/>
    </location>
</feature>
<keyword evidence="4 7" id="KW-0812">Transmembrane</keyword>
<feature type="transmembrane region" description="Helical" evidence="7">
    <location>
        <begin position="432"/>
        <end position="459"/>
    </location>
</feature>
<feature type="transmembrane region" description="Helical" evidence="7">
    <location>
        <begin position="367"/>
        <end position="386"/>
    </location>
</feature>
<evidence type="ECO:0000256" key="6">
    <source>
        <dbReference type="ARBA" id="ARBA00023136"/>
    </source>
</evidence>